<reference evidence="3 4" key="1">
    <citation type="submission" date="2016-12" db="EMBL/GenBank/DDBJ databases">
        <authorList>
            <person name="Song W.-J."/>
            <person name="Kurnit D.M."/>
        </authorList>
    </citation>
    <scope>NUCLEOTIDE SEQUENCE [LARGE SCALE GENOMIC DNA]</scope>
    <source>
        <strain evidence="3 4">CGMCC 1.10808</strain>
    </source>
</reference>
<dbReference type="RefSeq" id="WP_072746861.1">
    <property type="nucleotide sequence ID" value="NZ_FOHL01000001.1"/>
</dbReference>
<dbReference type="GO" id="GO:0015288">
    <property type="term" value="F:porin activity"/>
    <property type="evidence" value="ECO:0007669"/>
    <property type="project" value="InterPro"/>
</dbReference>
<evidence type="ECO:0000313" key="4">
    <source>
        <dbReference type="Proteomes" id="UP000184066"/>
    </source>
</evidence>
<keyword evidence="1" id="KW-0732">Signal</keyword>
<dbReference type="AlphaFoldDB" id="A0A1M7SV82"/>
<dbReference type="SUPFAM" id="SSF56935">
    <property type="entry name" value="Porins"/>
    <property type="match status" value="1"/>
</dbReference>
<feature type="signal peptide" evidence="1">
    <location>
        <begin position="1"/>
        <end position="23"/>
    </location>
</feature>
<protein>
    <submittedName>
        <fullName evidence="3">Outer membrane protein (Porin)</fullName>
    </submittedName>
</protein>
<sequence length="327" mass="33708">MTLFKATSSAIALCAFAAAPAFAAEPLKASVGGYMAAGFGYLKEAGSTEDGSFGVMRDGEIHFKVKGAADNGLTFSAQVELEAFTTDDQIDENFVKVGGKFGEVMIGGNDSAKTHLTVGVLYAPTDKVGYYDDDATQGLSGGIDGASDSVGIHYFSPNFSGFQLAASWQPNATADGASDTNALSTGGDDVYAIAASYAREFDGLDLALSAAYEKTDVSTNDDTYGFGAELGWQGLRLAAYAEQNYDESWDYAGGVGYQTGPWTIAGGYARTDADGQDDVDTVSGWVSYALAPGVTATAAAAYATGGTVPAGTNDDGVVAMTYLSLNF</sequence>
<dbReference type="Pfam" id="PF13609">
    <property type="entry name" value="Porin_4"/>
    <property type="match status" value="1"/>
</dbReference>
<organism evidence="3 4">
    <name type="scientific">Oceanicella actignis</name>
    <dbReference type="NCBI Taxonomy" id="1189325"/>
    <lineage>
        <taxon>Bacteria</taxon>
        <taxon>Pseudomonadati</taxon>
        <taxon>Pseudomonadota</taxon>
        <taxon>Alphaproteobacteria</taxon>
        <taxon>Rhodobacterales</taxon>
        <taxon>Paracoccaceae</taxon>
        <taxon>Oceanicella</taxon>
    </lineage>
</organism>
<accession>A0A1M7SV82</accession>
<dbReference type="GO" id="GO:0016020">
    <property type="term" value="C:membrane"/>
    <property type="evidence" value="ECO:0007669"/>
    <property type="project" value="InterPro"/>
</dbReference>
<dbReference type="InterPro" id="IPR023614">
    <property type="entry name" value="Porin_dom_sf"/>
</dbReference>
<dbReference type="Gene3D" id="2.40.160.10">
    <property type="entry name" value="Porin"/>
    <property type="match status" value="1"/>
</dbReference>
<feature type="chain" id="PRO_5009929308" evidence="1">
    <location>
        <begin position="24"/>
        <end position="327"/>
    </location>
</feature>
<dbReference type="EMBL" id="FRDL01000003">
    <property type="protein sequence ID" value="SHN62453.1"/>
    <property type="molecule type" value="Genomic_DNA"/>
</dbReference>
<keyword evidence="4" id="KW-1185">Reference proteome</keyword>
<proteinExistence type="predicted"/>
<feature type="domain" description="Porin" evidence="2">
    <location>
        <begin position="11"/>
        <end position="304"/>
    </location>
</feature>
<name>A0A1M7SV82_9RHOB</name>
<evidence type="ECO:0000256" key="1">
    <source>
        <dbReference type="SAM" id="SignalP"/>
    </source>
</evidence>
<evidence type="ECO:0000313" key="3">
    <source>
        <dbReference type="EMBL" id="SHN62453.1"/>
    </source>
</evidence>
<dbReference type="Proteomes" id="UP000184066">
    <property type="component" value="Unassembled WGS sequence"/>
</dbReference>
<evidence type="ECO:0000259" key="2">
    <source>
        <dbReference type="Pfam" id="PF13609"/>
    </source>
</evidence>
<gene>
    <name evidence="3" type="ORF">SAMN05216200_103295</name>
</gene>
<dbReference type="OrthoDB" id="6758483at2"/>
<dbReference type="STRING" id="1189325.SAMN04488119_101294"/>
<dbReference type="InterPro" id="IPR033900">
    <property type="entry name" value="Gram_neg_porin_domain"/>
</dbReference>